<dbReference type="KEGG" id="kko:Kkor_1256"/>
<gene>
    <name evidence="2" type="ordered locus">Kkor_1256</name>
</gene>
<dbReference type="HOGENOM" id="CLU_029112_0_0_6"/>
<evidence type="ECO:0000313" key="3">
    <source>
        <dbReference type="Proteomes" id="UP000001231"/>
    </source>
</evidence>
<proteinExistence type="predicted"/>
<dbReference type="Proteomes" id="UP000001231">
    <property type="component" value="Chromosome"/>
</dbReference>
<protein>
    <recommendedName>
        <fullName evidence="4">Integrase catalytic domain-containing protein</fullName>
    </recommendedName>
</protein>
<dbReference type="EMBL" id="CP001707">
    <property type="protein sequence ID" value="ACV26675.1"/>
    <property type="molecule type" value="Genomic_DNA"/>
</dbReference>
<feature type="region of interest" description="Disordered" evidence="1">
    <location>
        <begin position="371"/>
        <end position="392"/>
    </location>
</feature>
<dbReference type="OrthoDB" id="501284at2"/>
<evidence type="ECO:0000256" key="1">
    <source>
        <dbReference type="SAM" id="MobiDB-lite"/>
    </source>
</evidence>
<dbReference type="Gene3D" id="3.30.420.10">
    <property type="entry name" value="Ribonuclease H-like superfamily/Ribonuclease H"/>
    <property type="match status" value="1"/>
</dbReference>
<sequence>MNGFRSTLIEKPELNDLNNWPMHVDTATMSSKNRAKFIRNVEIIKYFQQGVSVKKTAMTHNVSPSMVYYLLNRALGTYDGEPPALYKGLIPNLIQHEKQRQSPMPTLADGRGSVFAFKALLKKYPDIEVELQAKIKASYRGTATSENLTPNILHKTFLSLLIQFGVPKDHYPYTTQSLAYQSVRRYFHDYLSELRCPESRPWRESISKRSDMAFEEIQIDEQHFDCETAIEFEIFGRRTLVRVKRFWIVMATDCSTGCILAFHFSINLRCSQWDIMNVLKQIHYPKPKLTIQTPSLSYPEGPNLNDLKAWLPRVQIGVISLDNDMAHFGNNCIQYAHDQQACLHYGHPENPNAREQIERLFLMINTVTHRHRSTTGSHSHDPIKESKRLKKKPPKVNVQTLLEMMSIQIAEYNQKPQARLGGICPVEKLKELIQHQYYCMRPPQAPQSQLVKDPKLRKLHFSKTKKQHPWVNFYGVRYTVMDWSKSVNTTTTVSIEFDPQDIRKIKAYLPNGDFIAELIVPRMWRRYAHGIVTRKRIIKTTKNLLFASGDAFTEYFTILQKNFHKPSVQLEMVRLGFENSQSRELVLDMVKTDDLSEVGFSSNSYEQSANYISSQIRMPWEQVKIS</sequence>
<dbReference type="InterPro" id="IPR036397">
    <property type="entry name" value="RNaseH_sf"/>
</dbReference>
<keyword evidence="3" id="KW-1185">Reference proteome</keyword>
<dbReference type="GO" id="GO:0003676">
    <property type="term" value="F:nucleic acid binding"/>
    <property type="evidence" value="ECO:0007669"/>
    <property type="project" value="InterPro"/>
</dbReference>
<dbReference type="eggNOG" id="COG2801">
    <property type="taxonomic scope" value="Bacteria"/>
</dbReference>
<dbReference type="InParanoid" id="C7RBN3"/>
<evidence type="ECO:0008006" key="4">
    <source>
        <dbReference type="Google" id="ProtNLM"/>
    </source>
</evidence>
<dbReference type="AlphaFoldDB" id="C7RBN3"/>
<evidence type="ECO:0000313" key="2">
    <source>
        <dbReference type="EMBL" id="ACV26675.1"/>
    </source>
</evidence>
<accession>C7RBN3</accession>
<dbReference type="STRING" id="523791.Kkor_1256"/>
<organism evidence="2 3">
    <name type="scientific">Kangiella koreensis (strain DSM 16069 / JCM 12317 / KCTC 12182 / SW-125)</name>
    <dbReference type="NCBI Taxonomy" id="523791"/>
    <lineage>
        <taxon>Bacteria</taxon>
        <taxon>Pseudomonadati</taxon>
        <taxon>Pseudomonadota</taxon>
        <taxon>Gammaproteobacteria</taxon>
        <taxon>Kangiellales</taxon>
        <taxon>Kangiellaceae</taxon>
        <taxon>Kangiella</taxon>
    </lineage>
</organism>
<reference evidence="2 3" key="1">
    <citation type="journal article" date="2009" name="Stand. Genomic Sci.">
        <title>Complete genome sequence of Kangiella koreensis type strain (SW-125).</title>
        <authorList>
            <person name="Han C."/>
            <person name="Sikorski J."/>
            <person name="Lapidus A."/>
            <person name="Nolan M."/>
            <person name="Glavina Del Rio T."/>
            <person name="Tice H."/>
            <person name="Cheng J.F."/>
            <person name="Lucas S."/>
            <person name="Chen F."/>
            <person name="Copeland A."/>
            <person name="Ivanova N."/>
            <person name="Mavromatis K."/>
            <person name="Ovchinnikova G."/>
            <person name="Pati A."/>
            <person name="Bruce D."/>
            <person name="Goodwin L."/>
            <person name="Pitluck S."/>
            <person name="Chen A."/>
            <person name="Palaniappan K."/>
            <person name="Land M."/>
            <person name="Hauser L."/>
            <person name="Chang Y.J."/>
            <person name="Jeffries C.D."/>
            <person name="Chain P."/>
            <person name="Saunders E."/>
            <person name="Brettin T."/>
            <person name="Goker M."/>
            <person name="Tindall B.J."/>
            <person name="Bristow J."/>
            <person name="Eisen J.A."/>
            <person name="Markowitz V."/>
            <person name="Hugenholtz P."/>
            <person name="Kyrpides N.C."/>
            <person name="Klenk H.P."/>
            <person name="Detter J.C."/>
        </authorList>
    </citation>
    <scope>NUCLEOTIDE SEQUENCE [LARGE SCALE GENOMIC DNA]</scope>
    <source>
        <strain evidence="3">DSM 16069 / KCTC 12182 / SW-125</strain>
    </source>
</reference>
<name>C7RBN3_KANKD</name>
<dbReference type="RefSeq" id="WP_012801189.1">
    <property type="nucleotide sequence ID" value="NC_013166.1"/>
</dbReference>